<proteinExistence type="predicted"/>
<name>A0ABC9QJH3_CAMJU</name>
<feature type="non-terminal residue" evidence="1">
    <location>
        <position position="28"/>
    </location>
</feature>
<sequence>MRKSKFGTKEIKILGLSSLGGTLEFYDF</sequence>
<dbReference type="Proteomes" id="UP000003238">
    <property type="component" value="Unassembled WGS sequence"/>
</dbReference>
<comment type="caution">
    <text evidence="1">The sequence shown here is derived from an EMBL/GenBank/DDBJ whole genome shotgun (WGS) entry which is preliminary data.</text>
</comment>
<gene>
    <name evidence="1" type="ORF">cje154_08891</name>
</gene>
<organism evidence="1 2">
    <name type="scientific">Campylobacter jejuni subsp. jejuni 2008-988</name>
    <dbReference type="NCBI Taxonomy" id="889253"/>
    <lineage>
        <taxon>Bacteria</taxon>
        <taxon>Pseudomonadati</taxon>
        <taxon>Campylobacterota</taxon>
        <taxon>Epsilonproteobacteria</taxon>
        <taxon>Campylobacterales</taxon>
        <taxon>Campylobacteraceae</taxon>
        <taxon>Campylobacter</taxon>
    </lineage>
</organism>
<protein>
    <submittedName>
        <fullName evidence="1">MFS transport protein</fullName>
    </submittedName>
</protein>
<accession>A0ABC9QJH3</accession>
<dbReference type="EMBL" id="AIOS01000087">
    <property type="protein sequence ID" value="EIB52274.1"/>
    <property type="molecule type" value="Genomic_DNA"/>
</dbReference>
<evidence type="ECO:0000313" key="1">
    <source>
        <dbReference type="EMBL" id="EIB52274.1"/>
    </source>
</evidence>
<evidence type="ECO:0000313" key="2">
    <source>
        <dbReference type="Proteomes" id="UP000003238"/>
    </source>
</evidence>
<dbReference type="AlphaFoldDB" id="A0ABC9QJH3"/>
<reference evidence="1 2" key="1">
    <citation type="submission" date="2010-10" db="EMBL/GenBank/DDBJ databases">
        <authorList>
            <person name="Richards V."/>
            <person name="Lefebure T."/>
            <person name="Suzuki H."/>
            <person name="Pavinski Bitar P."/>
            <person name="Stanhope M."/>
        </authorList>
    </citation>
    <scope>NUCLEOTIDE SEQUENCE [LARGE SCALE GENOMIC DNA]</scope>
    <source>
        <strain evidence="1 2">2008-988</strain>
    </source>
</reference>